<feature type="region of interest" description="Disordered" evidence="5">
    <location>
        <begin position="177"/>
        <end position="200"/>
    </location>
</feature>
<comment type="similarity">
    <text evidence="4">Belongs to the protein N5-glutamine methyltransferase family. PrmC subfamily.</text>
</comment>
<evidence type="ECO:0000313" key="8">
    <source>
        <dbReference type="EMBL" id="SDB98105.1"/>
    </source>
</evidence>
<feature type="domain" description="Methyltransferase" evidence="6">
    <location>
        <begin position="198"/>
        <end position="279"/>
    </location>
</feature>
<dbReference type="InterPro" id="IPR029063">
    <property type="entry name" value="SAM-dependent_MTases_sf"/>
</dbReference>
<dbReference type="GO" id="GO:0032259">
    <property type="term" value="P:methylation"/>
    <property type="evidence" value="ECO:0007669"/>
    <property type="project" value="UniProtKB-KW"/>
</dbReference>
<dbReference type="GO" id="GO:0102559">
    <property type="term" value="F:peptide chain release factor N(5)-glutamine methyltransferase activity"/>
    <property type="evidence" value="ECO:0007669"/>
    <property type="project" value="UniProtKB-EC"/>
</dbReference>
<accession>A0A1G6HW97</accession>
<feature type="compositionally biased region" description="Basic and acidic residues" evidence="5">
    <location>
        <begin position="185"/>
        <end position="199"/>
    </location>
</feature>
<dbReference type="HAMAP" id="MF_02126">
    <property type="entry name" value="RF_methyltr_PrmC"/>
    <property type="match status" value="1"/>
</dbReference>
<dbReference type="SUPFAM" id="SSF53335">
    <property type="entry name" value="S-adenosyl-L-methionine-dependent methyltransferases"/>
    <property type="match status" value="1"/>
</dbReference>
<dbReference type="RefSeq" id="WP_256324714.1">
    <property type="nucleotide sequence ID" value="NZ_FMYW01000001.1"/>
</dbReference>
<dbReference type="InterPro" id="IPR002052">
    <property type="entry name" value="DNA_methylase_N6_adenine_CS"/>
</dbReference>
<dbReference type="InterPro" id="IPR004556">
    <property type="entry name" value="HemK-like"/>
</dbReference>
<gene>
    <name evidence="4" type="primary">prmC</name>
    <name evidence="8" type="ORF">SAMN04487864_101270</name>
</gene>
<name>A0A1G6HW97_9FIRM</name>
<organism evidence="8 9">
    <name type="scientific">Succiniclasticum ruminis</name>
    <dbReference type="NCBI Taxonomy" id="40841"/>
    <lineage>
        <taxon>Bacteria</taxon>
        <taxon>Bacillati</taxon>
        <taxon>Bacillota</taxon>
        <taxon>Negativicutes</taxon>
        <taxon>Acidaminococcales</taxon>
        <taxon>Acidaminococcaceae</taxon>
        <taxon>Succiniclasticum</taxon>
    </lineage>
</organism>
<keyword evidence="9" id="KW-1185">Reference proteome</keyword>
<evidence type="ECO:0000256" key="2">
    <source>
        <dbReference type="ARBA" id="ARBA00022679"/>
    </source>
</evidence>
<dbReference type="InterPro" id="IPR050320">
    <property type="entry name" value="N5-glutamine_MTase"/>
</dbReference>
<reference evidence="9" key="1">
    <citation type="submission" date="2016-10" db="EMBL/GenBank/DDBJ databases">
        <authorList>
            <person name="Varghese N."/>
            <person name="Submissions S."/>
        </authorList>
    </citation>
    <scope>NUCLEOTIDE SEQUENCE [LARGE SCALE GENOMIC DNA]</scope>
    <source>
        <strain evidence="9">DSM 11005</strain>
    </source>
</reference>
<feature type="binding site" evidence="4">
    <location>
        <position position="256"/>
    </location>
    <ligand>
        <name>S-adenosyl-L-methionine</name>
        <dbReference type="ChEBI" id="CHEBI:59789"/>
    </ligand>
</feature>
<evidence type="ECO:0000259" key="6">
    <source>
        <dbReference type="Pfam" id="PF13847"/>
    </source>
</evidence>
<dbReference type="InterPro" id="IPR019874">
    <property type="entry name" value="RF_methyltr_PrmC"/>
</dbReference>
<evidence type="ECO:0000256" key="1">
    <source>
        <dbReference type="ARBA" id="ARBA00022603"/>
    </source>
</evidence>
<proteinExistence type="inferred from homology"/>
<comment type="catalytic activity">
    <reaction evidence="4">
        <text>L-glutaminyl-[peptide chain release factor] + S-adenosyl-L-methionine = N(5)-methyl-L-glutaminyl-[peptide chain release factor] + S-adenosyl-L-homocysteine + H(+)</text>
        <dbReference type="Rhea" id="RHEA:42896"/>
        <dbReference type="Rhea" id="RHEA-COMP:10271"/>
        <dbReference type="Rhea" id="RHEA-COMP:10272"/>
        <dbReference type="ChEBI" id="CHEBI:15378"/>
        <dbReference type="ChEBI" id="CHEBI:30011"/>
        <dbReference type="ChEBI" id="CHEBI:57856"/>
        <dbReference type="ChEBI" id="CHEBI:59789"/>
        <dbReference type="ChEBI" id="CHEBI:61891"/>
        <dbReference type="EC" id="2.1.1.297"/>
    </reaction>
</comment>
<evidence type="ECO:0000256" key="4">
    <source>
        <dbReference type="HAMAP-Rule" id="MF_02126"/>
    </source>
</evidence>
<keyword evidence="2 4" id="KW-0808">Transferase</keyword>
<feature type="binding site" evidence="4">
    <location>
        <position position="272"/>
    </location>
    <ligand>
        <name>S-adenosyl-L-methionine</name>
        <dbReference type="ChEBI" id="CHEBI:59789"/>
    </ligand>
</feature>
<feature type="binding site" evidence="4">
    <location>
        <begin position="204"/>
        <end position="208"/>
    </location>
    <ligand>
        <name>S-adenosyl-L-methionine</name>
        <dbReference type="ChEBI" id="CHEBI:59789"/>
    </ligand>
</feature>
<evidence type="ECO:0000256" key="3">
    <source>
        <dbReference type="ARBA" id="ARBA00022691"/>
    </source>
</evidence>
<dbReference type="PANTHER" id="PTHR18895">
    <property type="entry name" value="HEMK METHYLTRANSFERASE"/>
    <property type="match status" value="1"/>
</dbReference>
<dbReference type="AlphaFoldDB" id="A0A1G6HW97"/>
<dbReference type="InterPro" id="IPR040758">
    <property type="entry name" value="PrmC_N"/>
</dbReference>
<comment type="function">
    <text evidence="4">Methylates the class 1 translation termination release factors RF1/PrfA and RF2/PrfB on the glutamine residue of the universally conserved GGQ motif.</text>
</comment>
<keyword evidence="3 4" id="KW-0949">S-adenosyl-L-methionine</keyword>
<protein>
    <recommendedName>
        <fullName evidence="4">Release factor glutamine methyltransferase</fullName>
        <shortName evidence="4">RF MTase</shortName>
        <ecNumber evidence="4">2.1.1.297</ecNumber>
    </recommendedName>
    <alternativeName>
        <fullName evidence="4">N5-glutamine methyltransferase PrmC</fullName>
    </alternativeName>
    <alternativeName>
        <fullName evidence="4">Protein-(glutamine-N5) MTase PrmC</fullName>
    </alternativeName>
    <alternativeName>
        <fullName evidence="4">Protein-glutamine N-methyltransferase PrmC</fullName>
    </alternativeName>
</protein>
<dbReference type="InterPro" id="IPR025714">
    <property type="entry name" value="Methyltranfer_dom"/>
</dbReference>
<dbReference type="Proteomes" id="UP000198943">
    <property type="component" value="Unassembled WGS sequence"/>
</dbReference>
<evidence type="ECO:0000259" key="7">
    <source>
        <dbReference type="Pfam" id="PF17827"/>
    </source>
</evidence>
<dbReference type="PANTHER" id="PTHR18895:SF74">
    <property type="entry name" value="MTRF1L RELEASE FACTOR GLUTAMINE METHYLTRANSFERASE"/>
    <property type="match status" value="1"/>
</dbReference>
<dbReference type="Pfam" id="PF17827">
    <property type="entry name" value="PrmC_N"/>
    <property type="match status" value="1"/>
</dbReference>
<keyword evidence="1 4" id="KW-0489">Methyltransferase</keyword>
<dbReference type="Gene3D" id="3.40.50.150">
    <property type="entry name" value="Vaccinia Virus protein VP39"/>
    <property type="match status" value="1"/>
</dbReference>
<feature type="domain" description="Release factor glutamine methyltransferase N-terminal" evidence="7">
    <location>
        <begin position="12"/>
        <end position="81"/>
    </location>
</feature>
<evidence type="ECO:0000256" key="5">
    <source>
        <dbReference type="SAM" id="MobiDB-lite"/>
    </source>
</evidence>
<feature type="binding site" evidence="4">
    <location>
        <begin position="272"/>
        <end position="275"/>
    </location>
    <ligand>
        <name>substrate</name>
    </ligand>
</feature>
<dbReference type="CDD" id="cd02440">
    <property type="entry name" value="AdoMet_MTases"/>
    <property type="match status" value="1"/>
</dbReference>
<dbReference type="NCBIfam" id="TIGR00536">
    <property type="entry name" value="hemK_fam"/>
    <property type="match status" value="1"/>
</dbReference>
<dbReference type="GO" id="GO:0003676">
    <property type="term" value="F:nucleic acid binding"/>
    <property type="evidence" value="ECO:0007669"/>
    <property type="project" value="InterPro"/>
</dbReference>
<dbReference type="PROSITE" id="PS00092">
    <property type="entry name" value="N6_MTASE"/>
    <property type="match status" value="1"/>
</dbReference>
<feature type="binding site" evidence="4">
    <location>
        <position position="227"/>
    </location>
    <ligand>
        <name>S-adenosyl-L-methionine</name>
        <dbReference type="ChEBI" id="CHEBI:59789"/>
    </ligand>
</feature>
<dbReference type="Pfam" id="PF13847">
    <property type="entry name" value="Methyltransf_31"/>
    <property type="match status" value="1"/>
</dbReference>
<evidence type="ECO:0000313" key="9">
    <source>
        <dbReference type="Proteomes" id="UP000198943"/>
    </source>
</evidence>
<sequence length="377" mass="41976">MTEPTVWTVNKILQWTQQYFSGKGLENPRLDAEVLLCDVLDCRRIDLFMRLQQELLPEELKKYREFVLRRAAWEPLAYIIGRKTFLQWDFYVTPAVLIPRPETELLVEKLVQYCTGKSLALLEKEAFWRKKAEEARAAAEKARIVSEEKLREETDPEQAAVWQQEVADREAVASQTAERAGLLQEDEREKEPTGHRGPDILDIGTGSGAILLSLLKLLPESRGLAVDISPEALAVAKENAGLLGVSERVWFRQSDFWSGVPQAAQFDIVVSNPPYIPAQVIGTLARDVQKEPRLALDGGADGLDAYRKIAAGLPQHVKPDGLTAFEVGIGQGEPVAGLCRAQGFTVTAVVNDYAGIDRMVFAARPDSSKAEWVKKLL</sequence>
<dbReference type="EC" id="2.1.1.297" evidence="4"/>
<dbReference type="EMBL" id="FMYW01000001">
    <property type="protein sequence ID" value="SDB98105.1"/>
    <property type="molecule type" value="Genomic_DNA"/>
</dbReference>
<dbReference type="Gene3D" id="1.10.8.10">
    <property type="entry name" value="DNA helicase RuvA subunit, C-terminal domain"/>
    <property type="match status" value="1"/>
</dbReference>